<organism evidence="2 3">
    <name type="scientific">Brevibacillus choshinensis</name>
    <dbReference type="NCBI Taxonomy" id="54911"/>
    <lineage>
        <taxon>Bacteria</taxon>
        <taxon>Bacillati</taxon>
        <taxon>Bacillota</taxon>
        <taxon>Bacilli</taxon>
        <taxon>Bacillales</taxon>
        <taxon>Paenibacillaceae</taxon>
        <taxon>Brevibacillus</taxon>
    </lineage>
</organism>
<reference evidence="2 3" key="1">
    <citation type="submission" date="2015-09" db="EMBL/GenBank/DDBJ databases">
        <title>Genome sequencing project for genomic taxonomy and phylogenomics of Bacillus-like bacteria.</title>
        <authorList>
            <person name="Liu B."/>
            <person name="Wang J."/>
            <person name="Zhu Y."/>
            <person name="Liu G."/>
            <person name="Chen Q."/>
            <person name="Chen Z."/>
            <person name="Lan J."/>
            <person name="Che J."/>
            <person name="Ge C."/>
            <person name="Shi H."/>
            <person name="Pan Z."/>
            <person name="Liu X."/>
        </authorList>
    </citation>
    <scope>NUCLEOTIDE SEQUENCE [LARGE SCALE GENOMIC DNA]</scope>
    <source>
        <strain evidence="2 3">DSM 8552</strain>
    </source>
</reference>
<feature type="domain" description="ATP-dependent DNA ligase family profile" evidence="1">
    <location>
        <begin position="1"/>
        <end position="86"/>
    </location>
</feature>
<evidence type="ECO:0000259" key="1">
    <source>
        <dbReference type="PROSITE" id="PS50160"/>
    </source>
</evidence>
<dbReference type="PROSITE" id="PS50160">
    <property type="entry name" value="DNA_LIGASE_A3"/>
    <property type="match status" value="1"/>
</dbReference>
<keyword evidence="3" id="KW-1185">Reference proteome</keyword>
<dbReference type="InterPro" id="IPR012310">
    <property type="entry name" value="DNA_ligase_ATP-dep_cent"/>
</dbReference>
<dbReference type="Proteomes" id="UP000051063">
    <property type="component" value="Unassembled WGS sequence"/>
</dbReference>
<dbReference type="SUPFAM" id="SSF56091">
    <property type="entry name" value="DNA ligase/mRNA capping enzyme, catalytic domain"/>
    <property type="match status" value="1"/>
</dbReference>
<dbReference type="Pfam" id="PF01068">
    <property type="entry name" value="DNA_ligase_A_M"/>
    <property type="match status" value="1"/>
</dbReference>
<dbReference type="EMBL" id="LJJB01000007">
    <property type="protein sequence ID" value="KQL49630.1"/>
    <property type="molecule type" value="Genomic_DNA"/>
</dbReference>
<dbReference type="Gene3D" id="3.30.470.30">
    <property type="entry name" value="DNA ligase/mRNA capping enzyme"/>
    <property type="match status" value="1"/>
</dbReference>
<proteinExistence type="predicted"/>
<accession>A0ABR5NDI7</accession>
<evidence type="ECO:0000313" key="3">
    <source>
        <dbReference type="Proteomes" id="UP000051063"/>
    </source>
</evidence>
<comment type="caution">
    <text evidence="2">The sequence shown here is derived from an EMBL/GenBank/DDBJ whole genome shotgun (WGS) entry which is preliminary data.</text>
</comment>
<dbReference type="RefSeq" id="WP_055743940.1">
    <property type="nucleotide sequence ID" value="NZ_LJJB01000007.1"/>
</dbReference>
<name>A0ABR5NDI7_BRECH</name>
<gene>
    <name evidence="2" type="ORF">AN963_07855</name>
</gene>
<protein>
    <recommendedName>
        <fullName evidence="1">ATP-dependent DNA ligase family profile domain-containing protein</fullName>
    </recommendedName>
</protein>
<sequence length="86" mass="9974">MVWDILHYAGKDLRKLPLMERKSILHDVLPETSQINKIRYIETAGTALHNMIVANNLEGTVAKRKDSRYVGMRSNDWIKVILTRLL</sequence>
<evidence type="ECO:0000313" key="2">
    <source>
        <dbReference type="EMBL" id="KQL49630.1"/>
    </source>
</evidence>